<dbReference type="Proteomes" id="UP001525890">
    <property type="component" value="Unassembled WGS sequence"/>
</dbReference>
<organism evidence="2 3">
    <name type="scientific">Laspinema palackyanum D2a</name>
    <dbReference type="NCBI Taxonomy" id="2953684"/>
    <lineage>
        <taxon>Bacteria</taxon>
        <taxon>Bacillati</taxon>
        <taxon>Cyanobacteriota</taxon>
        <taxon>Cyanophyceae</taxon>
        <taxon>Oscillatoriophycideae</taxon>
        <taxon>Oscillatoriales</taxon>
        <taxon>Laspinemataceae</taxon>
        <taxon>Laspinema</taxon>
        <taxon>Laspinema palackyanum</taxon>
    </lineage>
</organism>
<protein>
    <submittedName>
        <fullName evidence="2">DUF262 domain-containing protein</fullName>
    </submittedName>
</protein>
<dbReference type="PANTHER" id="PTHR39639">
    <property type="entry name" value="CHROMOSOME 16, WHOLE GENOME SHOTGUN SEQUENCE"/>
    <property type="match status" value="1"/>
</dbReference>
<evidence type="ECO:0000313" key="2">
    <source>
        <dbReference type="EMBL" id="MCT7967127.1"/>
    </source>
</evidence>
<dbReference type="RefSeq" id="WP_368006727.1">
    <property type="nucleotide sequence ID" value="NZ_JAMXFF010000016.1"/>
</dbReference>
<feature type="domain" description="GmrSD restriction endonucleases N-terminal" evidence="1">
    <location>
        <begin position="40"/>
        <end position="172"/>
    </location>
</feature>
<dbReference type="EMBL" id="JAMXFF010000016">
    <property type="protein sequence ID" value="MCT7967127.1"/>
    <property type="molecule type" value="Genomic_DNA"/>
</dbReference>
<sequence>MSNTVKTEQILISEEQIDTHRRAIDYDTRAYPIELIVLHFLEKDEEGCSKIYVPEYHQEMNWDVRRQSQFIESILLGLPVPSILVAEIENTERLEIVDGVERVRTLAAFMTNQLRLENLTVLDSLNNFYFKDLAPSRQRKFTNTSILTTVLSEKGDEKVRKEIYNRINKPGVLID</sequence>
<name>A0ABT2MRF5_9CYAN</name>
<evidence type="ECO:0000313" key="3">
    <source>
        <dbReference type="Proteomes" id="UP001525890"/>
    </source>
</evidence>
<dbReference type="Pfam" id="PF03235">
    <property type="entry name" value="GmrSD_N"/>
    <property type="match status" value="1"/>
</dbReference>
<comment type="caution">
    <text evidence="2">The sequence shown here is derived from an EMBL/GenBank/DDBJ whole genome shotgun (WGS) entry which is preliminary data.</text>
</comment>
<dbReference type="PANTHER" id="PTHR39639:SF1">
    <property type="entry name" value="DUF262 DOMAIN-CONTAINING PROTEIN"/>
    <property type="match status" value="1"/>
</dbReference>
<accession>A0ABT2MRF5</accession>
<dbReference type="InterPro" id="IPR004919">
    <property type="entry name" value="GmrSD_N"/>
</dbReference>
<keyword evidence="3" id="KW-1185">Reference proteome</keyword>
<proteinExistence type="predicted"/>
<reference evidence="2 3" key="1">
    <citation type="journal article" date="2022" name="Front. Microbiol.">
        <title>High genomic differentiation and limited gene flow indicate recent cryptic speciation within the genus Laspinema (cyanobacteria).</title>
        <authorList>
            <person name="Stanojkovic A."/>
            <person name="Skoupy S."/>
            <person name="Skaloud P."/>
            <person name="Dvorak P."/>
        </authorList>
    </citation>
    <scope>NUCLEOTIDE SEQUENCE [LARGE SCALE GENOMIC DNA]</scope>
    <source>
        <strain evidence="2 3">D2a</strain>
    </source>
</reference>
<evidence type="ECO:0000259" key="1">
    <source>
        <dbReference type="Pfam" id="PF03235"/>
    </source>
</evidence>
<gene>
    <name evidence="2" type="ORF">NG799_12335</name>
</gene>